<keyword evidence="7 13" id="KW-0001">2Fe-2S</keyword>
<evidence type="ECO:0000313" key="16">
    <source>
        <dbReference type="Proteomes" id="UP000635335"/>
    </source>
</evidence>
<keyword evidence="9 13" id="KW-0093">Biotin biosynthesis</keyword>
<dbReference type="SFLD" id="SFLDF00272">
    <property type="entry name" value="biotin_synthase"/>
    <property type="match status" value="1"/>
</dbReference>
<feature type="binding site" evidence="13">
    <location>
        <position position="256"/>
    </location>
    <ligand>
        <name>[2Fe-2S] cluster</name>
        <dbReference type="ChEBI" id="CHEBI:190135"/>
    </ligand>
</feature>
<evidence type="ECO:0000256" key="6">
    <source>
        <dbReference type="ARBA" id="ARBA00022691"/>
    </source>
</evidence>
<comment type="similarity">
    <text evidence="2 13">Belongs to the radical SAM superfamily. Biotin synthase family.</text>
</comment>
<evidence type="ECO:0000256" key="12">
    <source>
        <dbReference type="ARBA" id="ARBA00051157"/>
    </source>
</evidence>
<dbReference type="GO" id="GO:0004076">
    <property type="term" value="F:biotin synthase activity"/>
    <property type="evidence" value="ECO:0007669"/>
    <property type="project" value="UniProtKB-EC"/>
</dbReference>
<keyword evidence="16" id="KW-1185">Reference proteome</keyword>
<dbReference type="SMART" id="SM00729">
    <property type="entry name" value="Elp3"/>
    <property type="match status" value="1"/>
</dbReference>
<dbReference type="Pfam" id="PF04055">
    <property type="entry name" value="Radical_SAM"/>
    <property type="match status" value="1"/>
</dbReference>
<evidence type="ECO:0000313" key="15">
    <source>
        <dbReference type="EMBL" id="MBH1921594.1"/>
    </source>
</evidence>
<evidence type="ECO:0000256" key="5">
    <source>
        <dbReference type="ARBA" id="ARBA00022679"/>
    </source>
</evidence>
<comment type="subunit">
    <text evidence="13">Homodimer.</text>
</comment>
<dbReference type="Gene3D" id="3.20.20.70">
    <property type="entry name" value="Aldolase class I"/>
    <property type="match status" value="1"/>
</dbReference>
<dbReference type="Pfam" id="PF06968">
    <property type="entry name" value="BATS"/>
    <property type="match status" value="1"/>
</dbReference>
<feature type="binding site" evidence="13">
    <location>
        <position position="56"/>
    </location>
    <ligand>
        <name>[4Fe-4S] cluster</name>
        <dbReference type="ChEBI" id="CHEBI:49883"/>
        <note>4Fe-4S-S-AdoMet</note>
    </ligand>
</feature>
<comment type="catalytic activity">
    <reaction evidence="12 13">
        <text>(4R,5S)-dethiobiotin + (sulfur carrier)-SH + 2 reduced [2Fe-2S]-[ferredoxin] + 2 S-adenosyl-L-methionine = (sulfur carrier)-H + biotin + 2 5'-deoxyadenosine + 2 L-methionine + 2 oxidized [2Fe-2S]-[ferredoxin]</text>
        <dbReference type="Rhea" id="RHEA:22060"/>
        <dbReference type="Rhea" id="RHEA-COMP:10000"/>
        <dbReference type="Rhea" id="RHEA-COMP:10001"/>
        <dbReference type="Rhea" id="RHEA-COMP:14737"/>
        <dbReference type="Rhea" id="RHEA-COMP:14739"/>
        <dbReference type="ChEBI" id="CHEBI:17319"/>
        <dbReference type="ChEBI" id="CHEBI:29917"/>
        <dbReference type="ChEBI" id="CHEBI:33737"/>
        <dbReference type="ChEBI" id="CHEBI:33738"/>
        <dbReference type="ChEBI" id="CHEBI:57586"/>
        <dbReference type="ChEBI" id="CHEBI:57844"/>
        <dbReference type="ChEBI" id="CHEBI:59789"/>
        <dbReference type="ChEBI" id="CHEBI:64428"/>
        <dbReference type="ChEBI" id="CHEBI:149473"/>
        <dbReference type="EC" id="2.8.1.6"/>
    </reaction>
</comment>
<gene>
    <name evidence="13 15" type="primary">bioB</name>
    <name evidence="15" type="ORF">I5U16_15690</name>
</gene>
<dbReference type="RefSeq" id="WP_019452721.1">
    <property type="nucleotide sequence ID" value="NZ_JADUMB010000005.1"/>
</dbReference>
<evidence type="ECO:0000256" key="10">
    <source>
        <dbReference type="ARBA" id="ARBA00023004"/>
    </source>
</evidence>
<dbReference type="EC" id="2.8.1.6" evidence="3 13"/>
<dbReference type="InterPro" id="IPR006638">
    <property type="entry name" value="Elp3/MiaA/NifB-like_rSAM"/>
</dbReference>
<evidence type="ECO:0000256" key="11">
    <source>
        <dbReference type="ARBA" id="ARBA00023014"/>
    </source>
</evidence>
<dbReference type="InterPro" id="IPR010722">
    <property type="entry name" value="BATS_dom"/>
</dbReference>
<feature type="binding site" evidence="13">
    <location>
        <position position="53"/>
    </location>
    <ligand>
        <name>[4Fe-4S] cluster</name>
        <dbReference type="ChEBI" id="CHEBI:49883"/>
        <note>4Fe-4S-S-AdoMet</note>
    </ligand>
</feature>
<feature type="binding site" evidence="13">
    <location>
        <position position="49"/>
    </location>
    <ligand>
        <name>[4Fe-4S] cluster</name>
        <dbReference type="ChEBI" id="CHEBI:49883"/>
        <note>4Fe-4S-S-AdoMet</note>
    </ligand>
</feature>
<dbReference type="InterPro" id="IPR058240">
    <property type="entry name" value="rSAM_sf"/>
</dbReference>
<dbReference type="HAMAP" id="MF_01694">
    <property type="entry name" value="BioB"/>
    <property type="match status" value="1"/>
</dbReference>
<comment type="cofactor">
    <cofactor evidence="13">
        <name>[2Fe-2S] cluster</name>
        <dbReference type="ChEBI" id="CHEBI:190135"/>
    </cofactor>
    <text evidence="13">Binds 1 [2Fe-2S] cluster. The cluster is coordinated with 3 cysteines and 1 arginine.</text>
</comment>
<evidence type="ECO:0000259" key="14">
    <source>
        <dbReference type="PROSITE" id="PS51918"/>
    </source>
</evidence>
<evidence type="ECO:0000256" key="1">
    <source>
        <dbReference type="ARBA" id="ARBA00004942"/>
    </source>
</evidence>
<reference evidence="15 16" key="1">
    <citation type="submission" date="2020-11" db="EMBL/GenBank/DDBJ databases">
        <title>Enhanced detection system for hospital associated transmission using whole genome sequencing surveillance.</title>
        <authorList>
            <person name="Harrison L.H."/>
            <person name="Van Tyne D."/>
            <person name="Marsh J.W."/>
            <person name="Griffith M.P."/>
            <person name="Snyder D.J."/>
            <person name="Cooper V.S."/>
            <person name="Mustapha M."/>
        </authorList>
    </citation>
    <scope>NUCLEOTIDE SEQUENCE [LARGE SCALE GENOMIC DNA]</scope>
    <source>
        <strain evidence="15 16">SER00227</strain>
    </source>
</reference>
<organism evidence="15 16">
    <name type="scientific">Serratia surfactantfaciens</name>
    <dbReference type="NCBI Taxonomy" id="2741499"/>
    <lineage>
        <taxon>Bacteria</taxon>
        <taxon>Pseudomonadati</taxon>
        <taxon>Pseudomonadota</taxon>
        <taxon>Gammaproteobacteria</taxon>
        <taxon>Enterobacterales</taxon>
        <taxon>Yersiniaceae</taxon>
        <taxon>Serratia</taxon>
    </lineage>
</organism>
<dbReference type="EMBL" id="JADUMB010000005">
    <property type="protein sequence ID" value="MBH1921594.1"/>
    <property type="molecule type" value="Genomic_DNA"/>
</dbReference>
<evidence type="ECO:0000256" key="9">
    <source>
        <dbReference type="ARBA" id="ARBA00022756"/>
    </source>
</evidence>
<dbReference type="SMART" id="SM00876">
    <property type="entry name" value="BATS"/>
    <property type="match status" value="1"/>
</dbReference>
<protein>
    <recommendedName>
        <fullName evidence="3 13">Biotin synthase</fullName>
        <ecNumber evidence="3 13">2.8.1.6</ecNumber>
    </recommendedName>
</protein>
<dbReference type="Proteomes" id="UP000635335">
    <property type="component" value="Unassembled WGS sequence"/>
</dbReference>
<keyword evidence="8 13" id="KW-0479">Metal-binding</keyword>
<evidence type="ECO:0000256" key="8">
    <source>
        <dbReference type="ARBA" id="ARBA00022723"/>
    </source>
</evidence>
<feature type="binding site" evidence="13">
    <location>
        <position position="124"/>
    </location>
    <ligand>
        <name>[2Fe-2S] cluster</name>
        <dbReference type="ChEBI" id="CHEBI:190135"/>
    </ligand>
</feature>
<feature type="domain" description="Radical SAM core" evidence="14">
    <location>
        <begin position="34"/>
        <end position="258"/>
    </location>
</feature>
<comment type="cofactor">
    <cofactor evidence="13">
        <name>[4Fe-4S] cluster</name>
        <dbReference type="ChEBI" id="CHEBI:49883"/>
    </cofactor>
    <text evidence="13">Binds 1 [4Fe-4S] cluster. The cluster is coordinated with 3 cysteines and an exchangeable S-adenosyl-L-methionine.</text>
</comment>
<sequence>MNWTIDKTKALFNKPLLDLLYEAQRVHRQHFDPQEIQMSTLLSVKTGGCPEDCKYCSQSARYKTGLRTEKLLEVERVLQSARQAKEAGSSRFCMGAAWSNPHERDMPYLEEMVKGVKALGLETCMTLGKLTDSQAERLAGAGLDYYSHNLDTSPEYYGSIITTRTYQDRLTTIEKVRAAGIKVCSGGILGLGERDADRIGLLAQLANLPTAPESVPINMLVKVAGTPLENNEPVDPFEYIRVIAVARIMMPSSYVRIAAGREQMNEQMQAMCFMAGANSIFYGCKLLTATNPDESQDMTLIRKLGLKIQRVRQSQTDEEEGASLLKSVMTADNENYYQAV</sequence>
<dbReference type="NCBIfam" id="TIGR00433">
    <property type="entry name" value="bioB"/>
    <property type="match status" value="1"/>
</dbReference>
<dbReference type="InterPro" id="IPR007197">
    <property type="entry name" value="rSAM"/>
</dbReference>
<comment type="pathway">
    <text evidence="1 13">Cofactor biosynthesis; biotin biosynthesis; biotin from 7,8-diaminononanoate: step 2/2.</text>
</comment>
<comment type="function">
    <text evidence="13">Catalyzes the conversion of dethiobiotin (DTB) to biotin by the insertion of a sulfur atom into dethiobiotin via a radical-based mechanism.</text>
</comment>
<dbReference type="InterPro" id="IPR002684">
    <property type="entry name" value="Biotin_synth/BioAB"/>
</dbReference>
<dbReference type="SFLD" id="SFLDS00029">
    <property type="entry name" value="Radical_SAM"/>
    <property type="match status" value="1"/>
</dbReference>
<dbReference type="PANTHER" id="PTHR22976:SF2">
    <property type="entry name" value="BIOTIN SYNTHASE, MITOCHONDRIAL"/>
    <property type="match status" value="1"/>
</dbReference>
<dbReference type="SFLD" id="SFLDG01060">
    <property type="entry name" value="BATS_domain_containing"/>
    <property type="match status" value="1"/>
</dbReference>
<name>A0ABS0M220_9GAMM</name>
<evidence type="ECO:0000256" key="2">
    <source>
        <dbReference type="ARBA" id="ARBA00010765"/>
    </source>
</evidence>
<keyword evidence="4 13" id="KW-0004">4Fe-4S</keyword>
<dbReference type="PIRSF" id="PIRSF001619">
    <property type="entry name" value="Biotin_synth"/>
    <property type="match status" value="1"/>
</dbReference>
<dbReference type="CDD" id="cd01335">
    <property type="entry name" value="Radical_SAM"/>
    <property type="match status" value="1"/>
</dbReference>
<keyword evidence="5 13" id="KW-0808">Transferase</keyword>
<dbReference type="SFLD" id="SFLDG01278">
    <property type="entry name" value="biotin_synthase_like"/>
    <property type="match status" value="1"/>
</dbReference>
<comment type="caution">
    <text evidence="15">The sequence shown here is derived from an EMBL/GenBank/DDBJ whole genome shotgun (WGS) entry which is preliminary data.</text>
</comment>
<keyword evidence="11 13" id="KW-0411">Iron-sulfur</keyword>
<keyword evidence="6 13" id="KW-0949">S-adenosyl-L-methionine</keyword>
<feature type="binding site" evidence="13">
    <location>
        <position position="184"/>
    </location>
    <ligand>
        <name>[2Fe-2S] cluster</name>
        <dbReference type="ChEBI" id="CHEBI:190135"/>
    </ligand>
</feature>
<evidence type="ECO:0000256" key="13">
    <source>
        <dbReference type="HAMAP-Rule" id="MF_01694"/>
    </source>
</evidence>
<evidence type="ECO:0000256" key="3">
    <source>
        <dbReference type="ARBA" id="ARBA00012236"/>
    </source>
</evidence>
<evidence type="ECO:0000256" key="4">
    <source>
        <dbReference type="ARBA" id="ARBA00022485"/>
    </source>
</evidence>
<accession>A0ABS0M220</accession>
<dbReference type="InterPro" id="IPR024177">
    <property type="entry name" value="Biotin_synthase"/>
</dbReference>
<dbReference type="SUPFAM" id="SSF102114">
    <property type="entry name" value="Radical SAM enzymes"/>
    <property type="match status" value="1"/>
</dbReference>
<dbReference type="PROSITE" id="PS51918">
    <property type="entry name" value="RADICAL_SAM"/>
    <property type="match status" value="1"/>
</dbReference>
<keyword evidence="10 13" id="KW-0408">Iron</keyword>
<dbReference type="PANTHER" id="PTHR22976">
    <property type="entry name" value="BIOTIN SYNTHASE"/>
    <property type="match status" value="1"/>
</dbReference>
<feature type="binding site" evidence="13">
    <location>
        <position position="93"/>
    </location>
    <ligand>
        <name>[2Fe-2S] cluster</name>
        <dbReference type="ChEBI" id="CHEBI:190135"/>
    </ligand>
</feature>
<evidence type="ECO:0000256" key="7">
    <source>
        <dbReference type="ARBA" id="ARBA00022714"/>
    </source>
</evidence>
<dbReference type="InterPro" id="IPR013785">
    <property type="entry name" value="Aldolase_TIM"/>
</dbReference>
<proteinExistence type="inferred from homology"/>